<dbReference type="PANTHER" id="PTHR31088:SF6">
    <property type="entry name" value="PHAGE SHOCK PROTEIN A"/>
    <property type="match status" value="1"/>
</dbReference>
<name>G2E0Q6_9GAMM</name>
<proteinExistence type="inferred from homology"/>
<organism evidence="2 3">
    <name type="scientific">Thiorhodococcus drewsii AZ1</name>
    <dbReference type="NCBI Taxonomy" id="765913"/>
    <lineage>
        <taxon>Bacteria</taxon>
        <taxon>Pseudomonadati</taxon>
        <taxon>Pseudomonadota</taxon>
        <taxon>Gammaproteobacteria</taxon>
        <taxon>Chromatiales</taxon>
        <taxon>Chromatiaceae</taxon>
        <taxon>Thiorhodococcus</taxon>
    </lineage>
</organism>
<dbReference type="AlphaFoldDB" id="G2E0Q6"/>
<evidence type="ECO:0000313" key="3">
    <source>
        <dbReference type="Proteomes" id="UP000004200"/>
    </source>
</evidence>
<keyword evidence="3" id="KW-1185">Reference proteome</keyword>
<dbReference type="EMBL" id="AFWT01000011">
    <property type="protein sequence ID" value="EGV31678.1"/>
    <property type="molecule type" value="Genomic_DNA"/>
</dbReference>
<gene>
    <name evidence="2" type="ORF">ThidrDRAFT_1879</name>
</gene>
<sequence length="181" mass="20732">MTILFRMARLLRADIHALLDRFEAPDLILSQALREMEQALDRDRQELARLERESRWFAEREAELQRLARDEEGALTDCLVAGQDDLARSVIRRRLERERQAESVRRGAAGIAETRAGLEREIAARSGRLAELRAQAALHEETQVEDPMHPRAFDLDAVSVVRDADVEIALLRAKRARESRS</sequence>
<dbReference type="STRING" id="765913.ThidrDRAFT_1879"/>
<comment type="similarity">
    <text evidence="1">Belongs to the PspA/Vipp/IM30 family.</text>
</comment>
<dbReference type="PANTHER" id="PTHR31088">
    <property type="entry name" value="MEMBRANE-ASSOCIATED PROTEIN VIPP1, CHLOROPLASTIC"/>
    <property type="match status" value="1"/>
</dbReference>
<dbReference type="Pfam" id="PF04012">
    <property type="entry name" value="PspA_IM30"/>
    <property type="match status" value="1"/>
</dbReference>
<dbReference type="OrthoDB" id="5567812at2"/>
<dbReference type="eggNOG" id="COG1842">
    <property type="taxonomic scope" value="Bacteria"/>
</dbReference>
<protein>
    <submittedName>
        <fullName evidence="2">PspA/IM30 family protein</fullName>
    </submittedName>
</protein>
<dbReference type="InterPro" id="IPR007157">
    <property type="entry name" value="PspA_VIPP1"/>
</dbReference>
<dbReference type="Proteomes" id="UP000004200">
    <property type="component" value="Unassembled WGS sequence"/>
</dbReference>
<reference evidence="2 3" key="1">
    <citation type="submission" date="2011-06" db="EMBL/GenBank/DDBJ databases">
        <title>The draft genome of Thiorhodococcus drewsii AZ1.</title>
        <authorList>
            <consortium name="US DOE Joint Genome Institute (JGI-PGF)"/>
            <person name="Lucas S."/>
            <person name="Han J."/>
            <person name="Lapidus A."/>
            <person name="Cheng J.-F."/>
            <person name="Goodwin L."/>
            <person name="Pitluck S."/>
            <person name="Peters L."/>
            <person name="Land M.L."/>
            <person name="Hauser L."/>
            <person name="Vogl K."/>
            <person name="Liu Z."/>
            <person name="Imhoff J."/>
            <person name="Thiel V."/>
            <person name="Frigaard N.-U."/>
            <person name="Bryant D.A."/>
            <person name="Woyke T.J."/>
        </authorList>
    </citation>
    <scope>NUCLEOTIDE SEQUENCE [LARGE SCALE GENOMIC DNA]</scope>
    <source>
        <strain evidence="2 3">AZ1</strain>
    </source>
</reference>
<evidence type="ECO:0000256" key="1">
    <source>
        <dbReference type="ARBA" id="ARBA00043985"/>
    </source>
</evidence>
<evidence type="ECO:0000313" key="2">
    <source>
        <dbReference type="EMBL" id="EGV31678.1"/>
    </source>
</evidence>
<dbReference type="RefSeq" id="WP_007040593.1">
    <property type="nucleotide sequence ID" value="NZ_AFWT01000011.1"/>
</dbReference>
<comment type="caution">
    <text evidence="2">The sequence shown here is derived from an EMBL/GenBank/DDBJ whole genome shotgun (WGS) entry which is preliminary data.</text>
</comment>
<accession>G2E0Q6</accession>